<name>A0A0E1W372_BURPE</name>
<dbReference type="PANTHER" id="PTHR34858">
    <property type="entry name" value="CYSO-CYSTEINE PEPTIDASE"/>
    <property type="match status" value="1"/>
</dbReference>
<dbReference type="AlphaFoldDB" id="A0A0E1W372"/>
<dbReference type="PANTHER" id="PTHR34858:SF1">
    <property type="entry name" value="CYSO-CYSTEINE PEPTIDASE"/>
    <property type="match status" value="1"/>
</dbReference>
<dbReference type="InterPro" id="IPR028090">
    <property type="entry name" value="JAB_dom_prok"/>
</dbReference>
<dbReference type="InterPro" id="IPR000064">
    <property type="entry name" value="NLP_P60_dom"/>
</dbReference>
<dbReference type="GO" id="GO:0008270">
    <property type="term" value="F:zinc ion binding"/>
    <property type="evidence" value="ECO:0007669"/>
    <property type="project" value="TreeGrafter"/>
</dbReference>
<dbReference type="CDD" id="cd08073">
    <property type="entry name" value="MPN_NLPC_P60"/>
    <property type="match status" value="1"/>
</dbReference>
<evidence type="ECO:0000256" key="7">
    <source>
        <dbReference type="ARBA" id="ARBA00023049"/>
    </source>
</evidence>
<evidence type="ECO:0000256" key="2">
    <source>
        <dbReference type="ARBA" id="ARBA00022670"/>
    </source>
</evidence>
<accession>A0A0E1W372</accession>
<dbReference type="PROSITE" id="PS51935">
    <property type="entry name" value="NLPC_P60"/>
    <property type="match status" value="1"/>
</dbReference>
<dbReference type="GO" id="GO:0008235">
    <property type="term" value="F:metalloexopeptidase activity"/>
    <property type="evidence" value="ECO:0007669"/>
    <property type="project" value="TreeGrafter"/>
</dbReference>
<organism evidence="9">
    <name type="scientific">Burkholderia pseudomallei 1710a</name>
    <dbReference type="NCBI Taxonomy" id="320371"/>
    <lineage>
        <taxon>Bacteria</taxon>
        <taxon>Pseudomonadati</taxon>
        <taxon>Pseudomonadota</taxon>
        <taxon>Betaproteobacteria</taxon>
        <taxon>Burkholderiales</taxon>
        <taxon>Burkholderiaceae</taxon>
        <taxon>Burkholderia</taxon>
        <taxon>pseudomallei group</taxon>
    </lineage>
</organism>
<dbReference type="SUPFAM" id="SSF54001">
    <property type="entry name" value="Cysteine proteinases"/>
    <property type="match status" value="1"/>
</dbReference>
<dbReference type="InterPro" id="IPR038765">
    <property type="entry name" value="Papain-like_cys_pep_sf"/>
</dbReference>
<dbReference type="RefSeq" id="WP_004526585.1">
    <property type="nucleotide sequence ID" value="NZ_CM000832.1"/>
</dbReference>
<evidence type="ECO:0000313" key="9">
    <source>
        <dbReference type="EMBL" id="EET06849.1"/>
    </source>
</evidence>
<dbReference type="Proteomes" id="UP000001812">
    <property type="component" value="Chromosome I"/>
</dbReference>
<dbReference type="SUPFAM" id="SSF102712">
    <property type="entry name" value="JAB1/MPN domain"/>
    <property type="match status" value="1"/>
</dbReference>
<dbReference type="Gene3D" id="3.40.140.10">
    <property type="entry name" value="Cytidine Deaminase, domain 2"/>
    <property type="match status" value="1"/>
</dbReference>
<keyword evidence="6" id="KW-0862">Zinc</keyword>
<evidence type="ECO:0000256" key="4">
    <source>
        <dbReference type="ARBA" id="ARBA00022801"/>
    </source>
</evidence>
<reference evidence="9" key="1">
    <citation type="submission" date="2009-05" db="EMBL/GenBank/DDBJ databases">
        <authorList>
            <person name="Harkins D.M."/>
            <person name="DeShazer D."/>
            <person name="Woods D.E."/>
            <person name="Brinkac L.M."/>
            <person name="Brown K.A."/>
            <person name="Hung G.C."/>
            <person name="Tuanyok A."/>
            <person name="Zhang B."/>
            <person name="Nierman W.C."/>
        </authorList>
    </citation>
    <scope>NUCLEOTIDE SEQUENCE [LARGE SCALE GENOMIC DNA]</scope>
    <source>
        <strain evidence="9">1710a</strain>
    </source>
</reference>
<gene>
    <name evidence="9" type="ORF">BURPS1710A_1839</name>
</gene>
<keyword evidence="7" id="KW-0482">Metalloprotease</keyword>
<dbReference type="HOGENOM" id="CLU_071796_0_1_4"/>
<dbReference type="EMBL" id="CM000832">
    <property type="protein sequence ID" value="EET06849.1"/>
    <property type="molecule type" value="Genomic_DNA"/>
</dbReference>
<dbReference type="Gene3D" id="3.90.1720.10">
    <property type="entry name" value="endopeptidase domain like (from Nostoc punctiforme)"/>
    <property type="match status" value="1"/>
</dbReference>
<comment type="similarity">
    <text evidence="1">Belongs to the peptidase C40 family.</text>
</comment>
<keyword evidence="2" id="KW-0645">Protease</keyword>
<feature type="domain" description="NlpC/P60" evidence="8">
    <location>
        <begin position="99"/>
        <end position="243"/>
    </location>
</feature>
<sequence length="246" mass="27567">MIDQELREAISAHALTEYPKECCGLVVRGKYIPCRNVAADPFADVALAPEDFAAAEDIGPIEAFVHSHPGSTAEPTQADLTACENGDAPLWIIASLGVQSDGTIAVDDWCEFRPKGYDAPLVGCEFSHGINDCYGLVRRWYRQRRGIILPDFPRDGKWWDDGKSDLYTTNYPQAGFESIPNDREPEIGDVVLMKIRSRNNVPNHAAVYVGNGQILHHLWGELSRHDLLARYREYVTHLLRYRGGNE</sequence>
<evidence type="ECO:0000259" key="8">
    <source>
        <dbReference type="PROSITE" id="PS51935"/>
    </source>
</evidence>
<keyword evidence="4" id="KW-0378">Hydrolase</keyword>
<dbReference type="GO" id="GO:0008234">
    <property type="term" value="F:cysteine-type peptidase activity"/>
    <property type="evidence" value="ECO:0007669"/>
    <property type="project" value="UniProtKB-KW"/>
</dbReference>
<proteinExistence type="inferred from homology"/>
<keyword evidence="3" id="KW-0479">Metal-binding</keyword>
<protein>
    <submittedName>
        <fullName evidence="9">Gp19</fullName>
    </submittedName>
</protein>
<keyword evidence="5" id="KW-0788">Thiol protease</keyword>
<evidence type="ECO:0000256" key="6">
    <source>
        <dbReference type="ARBA" id="ARBA00022833"/>
    </source>
</evidence>
<dbReference type="InterPro" id="IPR051929">
    <property type="entry name" value="VirAsm_ModProt"/>
</dbReference>
<evidence type="ECO:0000256" key="1">
    <source>
        <dbReference type="ARBA" id="ARBA00007074"/>
    </source>
</evidence>
<dbReference type="GO" id="GO:0006508">
    <property type="term" value="P:proteolysis"/>
    <property type="evidence" value="ECO:0007669"/>
    <property type="project" value="UniProtKB-KW"/>
</dbReference>
<evidence type="ECO:0000256" key="3">
    <source>
        <dbReference type="ARBA" id="ARBA00022723"/>
    </source>
</evidence>
<dbReference type="Pfam" id="PF14464">
    <property type="entry name" value="Prok-JAB"/>
    <property type="match status" value="1"/>
</dbReference>
<evidence type="ECO:0000256" key="5">
    <source>
        <dbReference type="ARBA" id="ARBA00022807"/>
    </source>
</evidence>
<dbReference type="Pfam" id="PF00877">
    <property type="entry name" value="NLPC_P60"/>
    <property type="match status" value="1"/>
</dbReference>